<accession>G2I651</accession>
<protein>
    <submittedName>
        <fullName evidence="2">Transcriptional regulator</fullName>
    </submittedName>
</protein>
<dbReference type="InterPro" id="IPR010982">
    <property type="entry name" value="Lambda_DNA-bd_dom_sf"/>
</dbReference>
<dbReference type="CDD" id="cd00093">
    <property type="entry name" value="HTH_XRE"/>
    <property type="match status" value="1"/>
</dbReference>
<dbReference type="SMART" id="SM00530">
    <property type="entry name" value="HTH_XRE"/>
    <property type="match status" value="1"/>
</dbReference>
<evidence type="ECO:0000313" key="3">
    <source>
        <dbReference type="Proteomes" id="UP000009044"/>
    </source>
</evidence>
<evidence type="ECO:0000259" key="1">
    <source>
        <dbReference type="PROSITE" id="PS50943"/>
    </source>
</evidence>
<dbReference type="Pfam" id="PF13560">
    <property type="entry name" value="HTH_31"/>
    <property type="match status" value="1"/>
</dbReference>
<sequence length="209" mass="23119">MPRASLTKMGAGRTEPMDMNNALTLKAGQVWTGAPPRNEVRIIDRISGNAITFSRKAGSLSGRKAQATTVLGFRKWIQLSHAISDEGLSAASLHGFSPSREIGQRIQLLRRAAGLSQQAFADMLGMSRSAIAFWETGRANHIRAHVPRIARVFGISEEVFLNGQNHERTSITVTEDERNMITLYRSLPVEGRLQAIRKMEILARREQAA</sequence>
<dbReference type="STRING" id="634177.GLX_11860"/>
<reference evidence="3" key="1">
    <citation type="journal article" date="2011" name="J. Bacteriol.">
        <title>Complete genome sequence of NBRC 3288, a unique cellulose-nonproducing strain of Gluconacetobacter xylinus isolated from vinegar.</title>
        <authorList>
            <person name="Ogino H."/>
            <person name="Azuma Y."/>
            <person name="Hosoyama A."/>
            <person name="Nakazawa H."/>
            <person name="Matsutani M."/>
            <person name="Hasegawa A."/>
            <person name="Otsuyama K."/>
            <person name="Matsushita K."/>
            <person name="Fujita N."/>
            <person name="Shirai M."/>
        </authorList>
    </citation>
    <scope>NUCLEOTIDE SEQUENCE [LARGE SCALE GENOMIC DNA]</scope>
    <source>
        <strain evidence="3">NBRC 3288 / BCRC 11682 / LMG 1693</strain>
    </source>
</reference>
<feature type="domain" description="HTH cro/C1-type" evidence="1">
    <location>
        <begin position="106"/>
        <end position="160"/>
    </location>
</feature>
<dbReference type="Proteomes" id="UP000009044">
    <property type="component" value="Chromosome"/>
</dbReference>
<dbReference type="Gene3D" id="1.10.260.40">
    <property type="entry name" value="lambda repressor-like DNA-binding domains"/>
    <property type="match status" value="1"/>
</dbReference>
<proteinExistence type="predicted"/>
<dbReference type="eggNOG" id="COG1396">
    <property type="taxonomic scope" value="Bacteria"/>
</dbReference>
<dbReference type="SUPFAM" id="SSF47413">
    <property type="entry name" value="lambda repressor-like DNA-binding domains"/>
    <property type="match status" value="1"/>
</dbReference>
<dbReference type="PROSITE" id="PS50943">
    <property type="entry name" value="HTH_CROC1"/>
    <property type="match status" value="1"/>
</dbReference>
<evidence type="ECO:0000313" key="2">
    <source>
        <dbReference type="EMBL" id="BAK83598.1"/>
    </source>
</evidence>
<organism evidence="2 3">
    <name type="scientific">Komagataeibacter medellinensis (strain NBRC 3288 / BCRC 11682 / LMG 1693 / Kondo 51)</name>
    <name type="common">Gluconacetobacter medellinensis</name>
    <dbReference type="NCBI Taxonomy" id="634177"/>
    <lineage>
        <taxon>Bacteria</taxon>
        <taxon>Pseudomonadati</taxon>
        <taxon>Pseudomonadota</taxon>
        <taxon>Alphaproteobacteria</taxon>
        <taxon>Acetobacterales</taxon>
        <taxon>Acetobacteraceae</taxon>
        <taxon>Komagataeibacter</taxon>
    </lineage>
</organism>
<dbReference type="RefSeq" id="WP_014105146.1">
    <property type="nucleotide sequence ID" value="NC_016027.1"/>
</dbReference>
<dbReference type="GO" id="GO:0003677">
    <property type="term" value="F:DNA binding"/>
    <property type="evidence" value="ECO:0007669"/>
    <property type="project" value="InterPro"/>
</dbReference>
<dbReference type="HOGENOM" id="CLU_1347328_0_0_5"/>
<gene>
    <name evidence="2" type="ordered locus">GLX_11860</name>
</gene>
<dbReference type="KEGG" id="gxy:GLX_11860"/>
<dbReference type="InterPro" id="IPR001387">
    <property type="entry name" value="Cro/C1-type_HTH"/>
</dbReference>
<dbReference type="AlphaFoldDB" id="G2I651"/>
<dbReference type="PATRIC" id="fig|634177.7.peg.1367"/>
<dbReference type="EMBL" id="AP012159">
    <property type="protein sequence ID" value="BAK83598.1"/>
    <property type="molecule type" value="Genomic_DNA"/>
</dbReference>
<name>G2I651_KOMMN</name>